<dbReference type="OrthoDB" id="9814706at2"/>
<evidence type="ECO:0000256" key="1">
    <source>
        <dbReference type="ARBA" id="ARBA00022827"/>
    </source>
</evidence>
<feature type="domain" description="FAD-binding PCMH-type" evidence="2">
    <location>
        <begin position="1"/>
        <end position="243"/>
    </location>
</feature>
<sequence length="349" mass="37483">MNPFQFTRVTTPKAAISAVTKEKGTYFLAGGTNLIDLMKREVVIPERLVDINKLPLATIEKTVTGLRIGATAKNSAVADNELVKKYFPLLSQALNAGASAQLRNMATVGGNMMQRTRCAYFYDNSMPCNKRSPVQTGGAAGSTERFRADKGQANGPTGCGAIGGFNRMHAIFGASEKCIAVHPSDMCIALVALDATVNVSGPKGDRKIPFGEFHRLPGDKPQQDNTLQPGELIMSVDLPTNRFSDNSHYLKVRDRASYAFALVSVGVALDMKGNTIRDVRLAMGGVAHKPWRLTKAEDFLRGKPATEANFKQAAALAMQGAKGYGENDFKLTLAPNSIIDALKTATKTA</sequence>
<dbReference type="AlphaFoldDB" id="A0A1I1ETX5"/>
<dbReference type="InterPro" id="IPR016166">
    <property type="entry name" value="FAD-bd_PCMH"/>
</dbReference>
<dbReference type="Pfam" id="PF03450">
    <property type="entry name" value="CO_deh_flav_C"/>
    <property type="match status" value="1"/>
</dbReference>
<dbReference type="RefSeq" id="WP_093822481.1">
    <property type="nucleotide sequence ID" value="NZ_FOLQ01000001.1"/>
</dbReference>
<dbReference type="SUPFAM" id="SSF55447">
    <property type="entry name" value="CO dehydrogenase flavoprotein C-terminal domain-like"/>
    <property type="match status" value="1"/>
</dbReference>
<dbReference type="STRING" id="662367.SAMN05216167_10162"/>
<protein>
    <submittedName>
        <fullName evidence="3">Xanthine dehydrogenase YagS FAD-binding subunit</fullName>
    </submittedName>
</protein>
<dbReference type="SMART" id="SM01092">
    <property type="entry name" value="CO_deh_flav_C"/>
    <property type="match status" value="1"/>
</dbReference>
<dbReference type="InterPro" id="IPR036318">
    <property type="entry name" value="FAD-bd_PCMH-like_sf"/>
</dbReference>
<dbReference type="PANTHER" id="PTHR42659">
    <property type="entry name" value="XANTHINE DEHYDROGENASE SUBUNIT C-RELATED"/>
    <property type="match status" value="1"/>
</dbReference>
<gene>
    <name evidence="3" type="ORF">SAMN05216167_10162</name>
</gene>
<dbReference type="PANTHER" id="PTHR42659:SF1">
    <property type="entry name" value="OXIDOREDUCTASE"/>
    <property type="match status" value="1"/>
</dbReference>
<keyword evidence="1" id="KW-0285">Flavoprotein</keyword>
<reference evidence="3 4" key="1">
    <citation type="submission" date="2016-10" db="EMBL/GenBank/DDBJ databases">
        <authorList>
            <person name="de Groot N.N."/>
        </authorList>
    </citation>
    <scope>NUCLEOTIDE SEQUENCE [LARGE SCALE GENOMIC DNA]</scope>
    <source>
        <strain evidence="3 4">DSM 26130</strain>
    </source>
</reference>
<dbReference type="InterPro" id="IPR036683">
    <property type="entry name" value="CO_DH_flav_C_dom_sf"/>
</dbReference>
<dbReference type="GO" id="GO:0016491">
    <property type="term" value="F:oxidoreductase activity"/>
    <property type="evidence" value="ECO:0007669"/>
    <property type="project" value="InterPro"/>
</dbReference>
<keyword evidence="4" id="KW-1185">Reference proteome</keyword>
<dbReference type="InterPro" id="IPR016167">
    <property type="entry name" value="FAD-bd_PCMH_sub1"/>
</dbReference>
<dbReference type="EMBL" id="FOLQ01000001">
    <property type="protein sequence ID" value="SFB90595.1"/>
    <property type="molecule type" value="Genomic_DNA"/>
</dbReference>
<dbReference type="Gene3D" id="3.30.43.10">
    <property type="entry name" value="Uridine Diphospho-n-acetylenolpyruvylglucosamine Reductase, domain 2"/>
    <property type="match status" value="1"/>
</dbReference>
<dbReference type="PROSITE" id="PS51387">
    <property type="entry name" value="FAD_PCMH"/>
    <property type="match status" value="1"/>
</dbReference>
<dbReference type="GO" id="GO:0071949">
    <property type="term" value="F:FAD binding"/>
    <property type="evidence" value="ECO:0007669"/>
    <property type="project" value="InterPro"/>
</dbReference>
<dbReference type="Gene3D" id="3.30.465.10">
    <property type="match status" value="2"/>
</dbReference>
<dbReference type="Pfam" id="PF00941">
    <property type="entry name" value="FAD_binding_5"/>
    <property type="match status" value="1"/>
</dbReference>
<dbReference type="InterPro" id="IPR016169">
    <property type="entry name" value="FAD-bd_PCMH_sub2"/>
</dbReference>
<dbReference type="SUPFAM" id="SSF56176">
    <property type="entry name" value="FAD-binding/transporter-associated domain-like"/>
    <property type="match status" value="1"/>
</dbReference>
<dbReference type="InterPro" id="IPR005107">
    <property type="entry name" value="CO_DH_flav_C"/>
</dbReference>
<dbReference type="Gene3D" id="3.30.390.50">
    <property type="entry name" value="CO dehydrogenase flavoprotein, C-terminal domain"/>
    <property type="match status" value="1"/>
</dbReference>
<dbReference type="Proteomes" id="UP000198598">
    <property type="component" value="Unassembled WGS sequence"/>
</dbReference>
<evidence type="ECO:0000259" key="2">
    <source>
        <dbReference type="PROSITE" id="PS51387"/>
    </source>
</evidence>
<name>A0A1I1ETX5_9BACT</name>
<proteinExistence type="predicted"/>
<evidence type="ECO:0000313" key="4">
    <source>
        <dbReference type="Proteomes" id="UP000198598"/>
    </source>
</evidence>
<dbReference type="InterPro" id="IPR051312">
    <property type="entry name" value="Diverse_Substr_Oxidored"/>
</dbReference>
<evidence type="ECO:0000313" key="3">
    <source>
        <dbReference type="EMBL" id="SFB90595.1"/>
    </source>
</evidence>
<dbReference type="InterPro" id="IPR002346">
    <property type="entry name" value="Mopterin_DH_FAD-bd"/>
</dbReference>
<organism evidence="3 4">
    <name type="scientific">Spirosoma endophyticum</name>
    <dbReference type="NCBI Taxonomy" id="662367"/>
    <lineage>
        <taxon>Bacteria</taxon>
        <taxon>Pseudomonadati</taxon>
        <taxon>Bacteroidota</taxon>
        <taxon>Cytophagia</taxon>
        <taxon>Cytophagales</taxon>
        <taxon>Cytophagaceae</taxon>
        <taxon>Spirosoma</taxon>
    </lineage>
</organism>
<accession>A0A1I1ETX5</accession>
<keyword evidence="1" id="KW-0274">FAD</keyword>